<dbReference type="EMBL" id="CM056741">
    <property type="protein sequence ID" value="KAJ8683830.1"/>
    <property type="molecule type" value="Genomic_DNA"/>
</dbReference>
<organism evidence="1 2">
    <name type="scientific">Eretmocerus hayati</name>
    <dbReference type="NCBI Taxonomy" id="131215"/>
    <lineage>
        <taxon>Eukaryota</taxon>
        <taxon>Metazoa</taxon>
        <taxon>Ecdysozoa</taxon>
        <taxon>Arthropoda</taxon>
        <taxon>Hexapoda</taxon>
        <taxon>Insecta</taxon>
        <taxon>Pterygota</taxon>
        <taxon>Neoptera</taxon>
        <taxon>Endopterygota</taxon>
        <taxon>Hymenoptera</taxon>
        <taxon>Apocrita</taxon>
        <taxon>Proctotrupomorpha</taxon>
        <taxon>Chalcidoidea</taxon>
        <taxon>Aphelinidae</taxon>
        <taxon>Aphelininae</taxon>
        <taxon>Eretmocerus</taxon>
    </lineage>
</organism>
<gene>
    <name evidence="1" type="ORF">QAD02_019622</name>
</gene>
<dbReference type="Proteomes" id="UP001239111">
    <property type="component" value="Chromosome 1"/>
</dbReference>
<sequence>MKTIEGKVVVLGSQGVGKTSLIDRYVNKSFNYPINSTIGASFFTCNMNLNDARVKFQVWDTAGQERFKSMAPMYYRNANAAFLVFDITQAQTFTAVKSWVTELKANVEETMVLILIGNKLDLVDKREVDFEDCRKYAESIGASYHEISALHDEGVDQVFLATGVGLYKLSNGEKDVLTSLRVYDSNSSGISDYDIPLSEEVLVNQSIAHGIREKPYFCC</sequence>
<protein>
    <submittedName>
        <fullName evidence="1">Uncharacterized protein</fullName>
    </submittedName>
</protein>
<reference evidence="1" key="1">
    <citation type="submission" date="2023-04" db="EMBL/GenBank/DDBJ databases">
        <title>A chromosome-level genome assembly of the parasitoid wasp Eretmocerus hayati.</title>
        <authorList>
            <person name="Zhong Y."/>
            <person name="Liu S."/>
            <person name="Liu Y."/>
        </authorList>
    </citation>
    <scope>NUCLEOTIDE SEQUENCE</scope>
    <source>
        <strain evidence="1">ZJU_SS_LIU_2023</strain>
    </source>
</reference>
<comment type="caution">
    <text evidence="1">The sequence shown here is derived from an EMBL/GenBank/DDBJ whole genome shotgun (WGS) entry which is preliminary data.</text>
</comment>
<keyword evidence="2" id="KW-1185">Reference proteome</keyword>
<proteinExistence type="predicted"/>
<accession>A0ACC2PJR5</accession>
<evidence type="ECO:0000313" key="1">
    <source>
        <dbReference type="EMBL" id="KAJ8683830.1"/>
    </source>
</evidence>
<evidence type="ECO:0000313" key="2">
    <source>
        <dbReference type="Proteomes" id="UP001239111"/>
    </source>
</evidence>
<name>A0ACC2PJR5_9HYME</name>